<feature type="region of interest" description="Disordered" evidence="2">
    <location>
        <begin position="182"/>
        <end position="205"/>
    </location>
</feature>
<evidence type="ECO:0000256" key="1">
    <source>
        <dbReference type="SAM" id="Coils"/>
    </source>
</evidence>
<organism evidence="5 6">
    <name type="scientific">Vanrija albida</name>
    <dbReference type="NCBI Taxonomy" id="181172"/>
    <lineage>
        <taxon>Eukaryota</taxon>
        <taxon>Fungi</taxon>
        <taxon>Dikarya</taxon>
        <taxon>Basidiomycota</taxon>
        <taxon>Agaricomycotina</taxon>
        <taxon>Tremellomycetes</taxon>
        <taxon>Trichosporonales</taxon>
        <taxon>Trichosporonaceae</taxon>
        <taxon>Vanrija</taxon>
    </lineage>
</organism>
<feature type="compositionally biased region" description="Low complexity" evidence="2">
    <location>
        <begin position="187"/>
        <end position="202"/>
    </location>
</feature>
<reference evidence="5 6" key="1">
    <citation type="submission" date="2023-08" db="EMBL/GenBank/DDBJ databases">
        <title>Annotated Genome Sequence of Vanrija albida AlHP1.</title>
        <authorList>
            <person name="Herzog R."/>
        </authorList>
    </citation>
    <scope>NUCLEOTIDE SEQUENCE [LARGE SCALE GENOMIC DNA]</scope>
    <source>
        <strain evidence="5 6">AlHP1</strain>
    </source>
</reference>
<feature type="transmembrane region" description="Helical" evidence="3">
    <location>
        <begin position="701"/>
        <end position="718"/>
    </location>
</feature>
<keyword evidence="6" id="KW-1185">Reference proteome</keyword>
<feature type="compositionally biased region" description="Acidic residues" evidence="2">
    <location>
        <begin position="370"/>
        <end position="379"/>
    </location>
</feature>
<dbReference type="RefSeq" id="XP_069213219.1">
    <property type="nucleotide sequence ID" value="XM_069349675.1"/>
</dbReference>
<dbReference type="PANTHER" id="PTHR15715">
    <property type="entry name" value="CENTROSOMAL PROTEIN OF 170 KDA"/>
    <property type="match status" value="1"/>
</dbReference>
<evidence type="ECO:0000313" key="5">
    <source>
        <dbReference type="EMBL" id="KAL1413275.1"/>
    </source>
</evidence>
<dbReference type="SMART" id="SM00240">
    <property type="entry name" value="FHA"/>
    <property type="match status" value="1"/>
</dbReference>
<keyword evidence="3" id="KW-1133">Transmembrane helix</keyword>
<keyword evidence="3" id="KW-0472">Membrane</keyword>
<dbReference type="Pfam" id="PF00498">
    <property type="entry name" value="FHA"/>
    <property type="match status" value="1"/>
</dbReference>
<feature type="region of interest" description="Disordered" evidence="2">
    <location>
        <begin position="520"/>
        <end position="697"/>
    </location>
</feature>
<accession>A0ABR3QEY1</accession>
<feature type="compositionally biased region" description="Low complexity" evidence="2">
    <location>
        <begin position="14"/>
        <end position="24"/>
    </location>
</feature>
<keyword evidence="1" id="KW-0175">Coiled coil</keyword>
<feature type="compositionally biased region" description="Basic and acidic residues" evidence="2">
    <location>
        <begin position="650"/>
        <end position="691"/>
    </location>
</feature>
<feature type="compositionally biased region" description="Low complexity" evidence="2">
    <location>
        <begin position="408"/>
        <end position="419"/>
    </location>
</feature>
<proteinExistence type="predicted"/>
<feature type="domain" description="FHA" evidence="4">
    <location>
        <begin position="58"/>
        <end position="114"/>
    </location>
</feature>
<protein>
    <recommendedName>
        <fullName evidence="4">FHA domain-containing protein</fullName>
    </recommendedName>
</protein>
<dbReference type="Proteomes" id="UP001565368">
    <property type="component" value="Unassembled WGS sequence"/>
</dbReference>
<feature type="compositionally biased region" description="Acidic residues" evidence="2">
    <location>
        <begin position="537"/>
        <end position="555"/>
    </location>
</feature>
<gene>
    <name evidence="5" type="ORF">Q8F55_001030</name>
</gene>
<dbReference type="InterPro" id="IPR051176">
    <property type="entry name" value="Cent_Immune-Sig_Mod"/>
</dbReference>
<feature type="coiled-coil region" evidence="1">
    <location>
        <begin position="321"/>
        <end position="355"/>
    </location>
</feature>
<evidence type="ECO:0000256" key="2">
    <source>
        <dbReference type="SAM" id="MobiDB-lite"/>
    </source>
</evidence>
<dbReference type="Gene3D" id="2.60.200.20">
    <property type="match status" value="1"/>
</dbReference>
<dbReference type="PANTHER" id="PTHR15715:SF37">
    <property type="entry name" value="LD47843P"/>
    <property type="match status" value="1"/>
</dbReference>
<keyword evidence="3" id="KW-0812">Transmembrane</keyword>
<name>A0ABR3QEY1_9TREE</name>
<dbReference type="GeneID" id="95982073"/>
<dbReference type="InterPro" id="IPR000253">
    <property type="entry name" value="FHA_dom"/>
</dbReference>
<feature type="region of interest" description="Disordered" evidence="2">
    <location>
        <begin position="361"/>
        <end position="419"/>
    </location>
</feature>
<sequence length="722" mass="78947">MQQQHQQTFHGQSAAQHAQAAPAPGTVGWGTPFPSLHLWPIQDTFQMKMIHLPAGQRVKIGRQTNNKTVPGERNAYFDSKVLSRTHAEIWEQGGKIFIKDVKSSNGTFINGHRLSPEGVESEPFELKSEDMVEFGIDINSEDNRTIIHHKVSAKAYCVFNNDDSQMSARELAAYGSQNDLRNGLRRAPAGSAAQGSSANALSHMGQPLMSAGGKPNGLSFDHVLQKLQNELHRSEETSQELQGLNWSMTDVQDTLGGGLAPGQNGSAAQYIPPQFRNPSAEAQAALAGPHGPQAAAFISLQTQMTDTQSSLSSHLDRIRQLEGQLQQQDALKQDIAAIRQQMEASKLEVEALLASATRHNSGLSQLGNDNEYDDDDDDDARSVATVVPDDDGHLERSKGTNGTKASRKASSADASASSDELTARIQSLTSDMAEAVQLSRSLHAQHTEAMAAVKHLTDRVGDLENGIADRVAAAVIQAEGRWEAWRSKFEERWNKERDGWEAERERLRGIVRDWEEASRRAVEEDEDREMNEHLSEDELVDEEEDEEIGQDDIEAGELLTIHNRWPTGRTLESGEQTLDIGDTAPPRSPGKPRRRRPSTKTSLAVRGLRSVASVAGASTPKAPELDSPPSDAPRPRQLRGGALNRVKKLSGRDKFRSALPGGEKESSESGRESADTLRGEKENPGDHKVDNHTQSVSSQTIPLATVIIVAAVAGLLYYRHKD</sequence>
<comment type="caution">
    <text evidence="5">The sequence shown here is derived from an EMBL/GenBank/DDBJ whole genome shotgun (WGS) entry which is preliminary data.</text>
</comment>
<evidence type="ECO:0000256" key="3">
    <source>
        <dbReference type="SAM" id="Phobius"/>
    </source>
</evidence>
<feature type="region of interest" description="Disordered" evidence="2">
    <location>
        <begin position="1"/>
        <end position="27"/>
    </location>
</feature>
<evidence type="ECO:0000313" key="6">
    <source>
        <dbReference type="Proteomes" id="UP001565368"/>
    </source>
</evidence>
<dbReference type="InterPro" id="IPR008984">
    <property type="entry name" value="SMAD_FHA_dom_sf"/>
</dbReference>
<dbReference type="SUPFAM" id="SSF49879">
    <property type="entry name" value="SMAD/FHA domain"/>
    <property type="match status" value="1"/>
</dbReference>
<dbReference type="PROSITE" id="PS50006">
    <property type="entry name" value="FHA_DOMAIN"/>
    <property type="match status" value="1"/>
</dbReference>
<dbReference type="EMBL" id="JBBXJM010000001">
    <property type="protein sequence ID" value="KAL1413275.1"/>
    <property type="molecule type" value="Genomic_DNA"/>
</dbReference>
<evidence type="ECO:0000259" key="4">
    <source>
        <dbReference type="PROSITE" id="PS50006"/>
    </source>
</evidence>